<dbReference type="InterPro" id="IPR012406">
    <property type="entry name" value="UreE"/>
</dbReference>
<feature type="domain" description="UreE urease accessory N-terminal" evidence="5">
    <location>
        <begin position="16"/>
        <end position="79"/>
    </location>
</feature>
<dbReference type="InterPro" id="IPR036118">
    <property type="entry name" value="UreE_N_sf"/>
</dbReference>
<evidence type="ECO:0000256" key="1">
    <source>
        <dbReference type="ARBA" id="ARBA00022490"/>
    </source>
</evidence>
<dbReference type="GO" id="GO:0065003">
    <property type="term" value="P:protein-containing complex assembly"/>
    <property type="evidence" value="ECO:0007669"/>
    <property type="project" value="InterPro"/>
</dbReference>
<evidence type="ECO:0000256" key="4">
    <source>
        <dbReference type="HAMAP-Rule" id="MF_00822"/>
    </source>
</evidence>
<comment type="function">
    <text evidence="4">Involved in urease metallocenter assembly. Binds nickel. Probably functions as a nickel donor during metallocenter assembly.</text>
</comment>
<dbReference type="AlphaFoldDB" id="A0A2J7TDS5"/>
<dbReference type="Pfam" id="PF02814">
    <property type="entry name" value="UreE_N"/>
    <property type="match status" value="1"/>
</dbReference>
<dbReference type="GO" id="GO:0019627">
    <property type="term" value="P:urea metabolic process"/>
    <property type="evidence" value="ECO:0007669"/>
    <property type="project" value="InterPro"/>
</dbReference>
<evidence type="ECO:0000256" key="2">
    <source>
        <dbReference type="ARBA" id="ARBA00022596"/>
    </source>
</evidence>
<gene>
    <name evidence="4" type="primary">ureE</name>
    <name evidence="6" type="ORF">CR492_16150</name>
</gene>
<keyword evidence="2 4" id="KW-0533">Nickel</keyword>
<dbReference type="SUPFAM" id="SSF69737">
    <property type="entry name" value="Urease metallochaperone UreE, C-terminal domain"/>
    <property type="match status" value="1"/>
</dbReference>
<comment type="subcellular location">
    <subcellularLocation>
        <location evidence="4">Cytoplasm</location>
    </subcellularLocation>
</comment>
<keyword evidence="1 4" id="KW-0963">Cytoplasm</keyword>
<keyword evidence="3 4" id="KW-0143">Chaperone</keyword>
<protein>
    <recommendedName>
        <fullName evidence="4">Urease accessory protein UreE</fullName>
    </recommendedName>
</protein>
<proteinExistence type="inferred from homology"/>
<organism evidence="6 7">
    <name type="scientific">Methylocella silvestris</name>
    <dbReference type="NCBI Taxonomy" id="199596"/>
    <lineage>
        <taxon>Bacteria</taxon>
        <taxon>Pseudomonadati</taxon>
        <taxon>Pseudomonadota</taxon>
        <taxon>Alphaproteobacteria</taxon>
        <taxon>Hyphomicrobiales</taxon>
        <taxon>Beijerinckiaceae</taxon>
        <taxon>Methylocella</taxon>
    </lineage>
</organism>
<comment type="similarity">
    <text evidence="4">Belongs to the UreE family.</text>
</comment>
<sequence length="155" mass="17239">MRVIDRILGSRLDEALAVRLHHLEHHDGVDFFTLQSADLGRRRLRATTGKGEEIALALPREQPLFDGAVLALERDYALIVRVAEQRWLRLVPQDKASAVELGYHAGNLHWRVQFEGDALLVALEAPIEDYLVRLAGLVASGRVQSSVKAPEVTSC</sequence>
<dbReference type="Gene3D" id="2.60.260.20">
    <property type="entry name" value="Urease metallochaperone UreE, N-terminal domain"/>
    <property type="match status" value="1"/>
</dbReference>
<dbReference type="SUPFAM" id="SSF69287">
    <property type="entry name" value="Urease metallochaperone UreE, N-terminal domain"/>
    <property type="match status" value="1"/>
</dbReference>
<dbReference type="GO" id="GO:0016151">
    <property type="term" value="F:nickel cation binding"/>
    <property type="evidence" value="ECO:0007669"/>
    <property type="project" value="UniProtKB-UniRule"/>
</dbReference>
<comment type="caution">
    <text evidence="6">The sequence shown here is derived from an EMBL/GenBank/DDBJ whole genome shotgun (WGS) entry which is preliminary data.</text>
</comment>
<evidence type="ECO:0000259" key="5">
    <source>
        <dbReference type="SMART" id="SM00988"/>
    </source>
</evidence>
<dbReference type="GO" id="GO:0005737">
    <property type="term" value="C:cytoplasm"/>
    <property type="evidence" value="ECO:0007669"/>
    <property type="project" value="UniProtKB-SubCell"/>
</dbReference>
<dbReference type="GO" id="GO:0051082">
    <property type="term" value="F:unfolded protein binding"/>
    <property type="evidence" value="ECO:0007669"/>
    <property type="project" value="UniProtKB-UniRule"/>
</dbReference>
<dbReference type="Proteomes" id="UP000236286">
    <property type="component" value="Unassembled WGS sequence"/>
</dbReference>
<accession>A0A2J7TDS5</accession>
<dbReference type="EMBL" id="PDZR01000022">
    <property type="protein sequence ID" value="PNG24883.1"/>
    <property type="molecule type" value="Genomic_DNA"/>
</dbReference>
<evidence type="ECO:0000313" key="7">
    <source>
        <dbReference type="Proteomes" id="UP000236286"/>
    </source>
</evidence>
<dbReference type="Gene3D" id="3.30.70.790">
    <property type="entry name" value="UreE, C-terminal domain"/>
    <property type="match status" value="1"/>
</dbReference>
<dbReference type="OrthoDB" id="7376380at2"/>
<evidence type="ECO:0000313" key="6">
    <source>
        <dbReference type="EMBL" id="PNG24883.1"/>
    </source>
</evidence>
<dbReference type="RefSeq" id="WP_102844767.1">
    <property type="nucleotide sequence ID" value="NZ_PDZR01000022.1"/>
</dbReference>
<reference evidence="6 7" key="1">
    <citation type="submission" date="2017-10" db="EMBL/GenBank/DDBJ databases">
        <title>Genome announcement of Methylocella silvestris TVC from permafrost.</title>
        <authorList>
            <person name="Wang J."/>
            <person name="Geng K."/>
            <person name="Ul-Haque F."/>
            <person name="Crombie A.T."/>
            <person name="Street L.E."/>
            <person name="Wookey P.A."/>
            <person name="Murrell J.C."/>
            <person name="Pratscher J."/>
        </authorList>
    </citation>
    <scope>NUCLEOTIDE SEQUENCE [LARGE SCALE GENOMIC DNA]</scope>
    <source>
        <strain evidence="6 7">TVC</strain>
    </source>
</reference>
<dbReference type="InterPro" id="IPR004029">
    <property type="entry name" value="UreE_N"/>
</dbReference>
<dbReference type="HAMAP" id="MF_00822">
    <property type="entry name" value="UreE"/>
    <property type="match status" value="1"/>
</dbReference>
<evidence type="ECO:0000256" key="3">
    <source>
        <dbReference type="ARBA" id="ARBA00023186"/>
    </source>
</evidence>
<dbReference type="NCBIfam" id="NF009752">
    <property type="entry name" value="PRK13261.1-2"/>
    <property type="match status" value="1"/>
</dbReference>
<dbReference type="SMART" id="SM00988">
    <property type="entry name" value="UreE_N"/>
    <property type="match status" value="1"/>
</dbReference>
<dbReference type="GO" id="GO:0006457">
    <property type="term" value="P:protein folding"/>
    <property type="evidence" value="ECO:0007669"/>
    <property type="project" value="InterPro"/>
</dbReference>
<name>A0A2J7TDS5_METSI</name>